<dbReference type="InterPro" id="IPR004495">
    <property type="entry name" value="Met-tRNA-synth_bsu_C"/>
</dbReference>
<dbReference type="Gene3D" id="2.170.220.10">
    <property type="match status" value="1"/>
</dbReference>
<comment type="cofactor">
    <cofactor evidence="15">
        <name>Zn(2+)</name>
        <dbReference type="ChEBI" id="CHEBI:29105"/>
    </cofactor>
    <text evidence="15">Binds 1 zinc ion per subunit.</text>
</comment>
<evidence type="ECO:0000256" key="9">
    <source>
        <dbReference type="ARBA" id="ARBA00022833"/>
    </source>
</evidence>
<organism evidence="17 18">
    <name type="scientific">Candidatus Schekmanbacteria bacterium RBG_16_38_10</name>
    <dbReference type="NCBI Taxonomy" id="1817879"/>
    <lineage>
        <taxon>Bacteria</taxon>
        <taxon>Candidatus Schekmaniibacteriota</taxon>
    </lineage>
</organism>
<dbReference type="SUPFAM" id="SSF50249">
    <property type="entry name" value="Nucleic acid-binding proteins"/>
    <property type="match status" value="1"/>
</dbReference>
<dbReference type="InterPro" id="IPR002547">
    <property type="entry name" value="tRNA-bd_dom"/>
</dbReference>
<keyword evidence="7 15" id="KW-0479">Metal-binding</keyword>
<dbReference type="GO" id="GO:0000049">
    <property type="term" value="F:tRNA binding"/>
    <property type="evidence" value="ECO:0007669"/>
    <property type="project" value="UniProtKB-UniRule"/>
</dbReference>
<gene>
    <name evidence="15" type="primary">metG</name>
    <name evidence="17" type="ORF">A2W05_04870</name>
</gene>
<evidence type="ECO:0000256" key="10">
    <source>
        <dbReference type="ARBA" id="ARBA00022840"/>
    </source>
</evidence>
<dbReference type="AlphaFoldDB" id="A0A1F7S109"/>
<protein>
    <recommendedName>
        <fullName evidence="15">Methionine--tRNA ligase</fullName>
        <ecNumber evidence="15">6.1.1.10</ecNumber>
    </recommendedName>
    <alternativeName>
        <fullName evidence="15">Methionyl-tRNA synthetase</fullName>
        <shortName evidence="15">MetRS</shortName>
    </alternativeName>
</protein>
<evidence type="ECO:0000256" key="14">
    <source>
        <dbReference type="ARBA" id="ARBA00047364"/>
    </source>
</evidence>
<dbReference type="Gene3D" id="1.10.730.10">
    <property type="entry name" value="Isoleucyl-tRNA Synthetase, Domain 1"/>
    <property type="match status" value="1"/>
</dbReference>
<dbReference type="HAMAP" id="MF_01228">
    <property type="entry name" value="Met_tRNA_synth_type2"/>
    <property type="match status" value="1"/>
</dbReference>
<dbReference type="PANTHER" id="PTHR43326">
    <property type="entry name" value="METHIONYL-TRNA SYNTHETASE"/>
    <property type="match status" value="1"/>
</dbReference>
<dbReference type="InterPro" id="IPR014758">
    <property type="entry name" value="Met-tRNA_synth"/>
</dbReference>
<evidence type="ECO:0000256" key="3">
    <source>
        <dbReference type="ARBA" id="ARBA00011738"/>
    </source>
</evidence>
<evidence type="ECO:0000256" key="13">
    <source>
        <dbReference type="ARBA" id="ARBA00023146"/>
    </source>
</evidence>
<dbReference type="CDD" id="cd00814">
    <property type="entry name" value="MetRS_core"/>
    <property type="match status" value="1"/>
</dbReference>
<dbReference type="GO" id="GO:0046872">
    <property type="term" value="F:metal ion binding"/>
    <property type="evidence" value="ECO:0007669"/>
    <property type="project" value="UniProtKB-KW"/>
</dbReference>
<dbReference type="PANTHER" id="PTHR43326:SF1">
    <property type="entry name" value="METHIONINE--TRNA LIGASE, MITOCHONDRIAL"/>
    <property type="match status" value="1"/>
</dbReference>
<feature type="short sequence motif" description="'KMSKS' region" evidence="15">
    <location>
        <begin position="295"/>
        <end position="299"/>
    </location>
</feature>
<dbReference type="CDD" id="cd07957">
    <property type="entry name" value="Anticodon_Ia_Met"/>
    <property type="match status" value="1"/>
</dbReference>
<proteinExistence type="inferred from homology"/>
<evidence type="ECO:0000256" key="4">
    <source>
        <dbReference type="ARBA" id="ARBA00022490"/>
    </source>
</evidence>
<dbReference type="FunFam" id="2.170.220.10:FF:000002">
    <property type="entry name" value="Methionine--tRNA ligase"/>
    <property type="match status" value="1"/>
</dbReference>
<dbReference type="EC" id="6.1.1.10" evidence="15"/>
<feature type="binding site" evidence="15">
    <location>
        <position position="130"/>
    </location>
    <ligand>
        <name>Zn(2+)</name>
        <dbReference type="ChEBI" id="CHEBI:29105"/>
    </ligand>
</feature>
<keyword evidence="6 15" id="KW-0436">Ligase</keyword>
<dbReference type="Gene3D" id="3.40.50.620">
    <property type="entry name" value="HUPs"/>
    <property type="match status" value="1"/>
</dbReference>
<feature type="binding site" evidence="15">
    <location>
        <position position="127"/>
    </location>
    <ligand>
        <name>Zn(2+)</name>
        <dbReference type="ChEBI" id="CHEBI:29105"/>
    </ligand>
</feature>
<dbReference type="FunFam" id="2.40.50.140:FF:000042">
    <property type="entry name" value="Methionine--tRNA ligase"/>
    <property type="match status" value="1"/>
</dbReference>
<dbReference type="GO" id="GO:0006431">
    <property type="term" value="P:methionyl-tRNA aminoacylation"/>
    <property type="evidence" value="ECO:0007669"/>
    <property type="project" value="UniProtKB-UniRule"/>
</dbReference>
<keyword evidence="8 15" id="KW-0547">Nucleotide-binding</keyword>
<feature type="binding site" evidence="15">
    <location>
        <position position="147"/>
    </location>
    <ligand>
        <name>Zn(2+)</name>
        <dbReference type="ChEBI" id="CHEBI:29105"/>
    </ligand>
</feature>
<dbReference type="Pfam" id="PF09334">
    <property type="entry name" value="tRNA-synt_1g"/>
    <property type="match status" value="1"/>
</dbReference>
<dbReference type="PRINTS" id="PR01041">
    <property type="entry name" value="TRNASYNTHMET"/>
</dbReference>
<evidence type="ECO:0000259" key="16">
    <source>
        <dbReference type="PROSITE" id="PS50886"/>
    </source>
</evidence>
<evidence type="ECO:0000256" key="5">
    <source>
        <dbReference type="ARBA" id="ARBA00022555"/>
    </source>
</evidence>
<comment type="subcellular location">
    <subcellularLocation>
        <location evidence="2 15">Cytoplasm</location>
    </subcellularLocation>
</comment>
<sequence>MNKSFYITTPIYYVNDVPHIGHAYTSVACDVVARAKRLQGCDVVFATGTDEHGQKVEKAASATKETPIILANRVVERFKSLWKRLNISYNDFIRTTEPRHSKAVAEIFKTVYQKGDIYLGEYEDWYCTPCETFLTETQLNQGNCPDCGRKPDRLKEESYFFRMSKYQAPLLEYYKNNPDFIKPNSRMNEIVSFVQGGLRDLSISRTSFRWGIPVPLDEKHVIYVWFDALTNYLTIAGYPDNNEKFQNIWPADVHVIGKDILRFHAVYWPAFLMSAGLDLPKKIFAHGWWTVEGTKMSKSLMNVVEPNHLIDEFGADPLRYFLLREVPFGLDGDFSIQAFIQRYNADLANDLGNLFSRALTILKKFYNGEIPPFPSPNTWQEGEKESEVLREKTFHVFDEATKAVSELAFNRALISIWELINAANKYIDSSAPWALAKKGETEKLSLVSNTIARLLKSIAVLIIPFMPSTAEKMWKEIGYSGEISNIVVTDKYFLWNIEPGLKTTHSAQLFPRIEKKDQKQEITKNMEEKEDSQVTDLITIDEFQKVNLRVGKIISAEKIAKSERLLKLEVDIGSEKRTVLAGIAKSYDPEKLIGRSTVIVANLKPAKLFGIESQGMLLAASKGDELRIVTFEDEADIGAKVK</sequence>
<dbReference type="Proteomes" id="UP000178797">
    <property type="component" value="Unassembled WGS sequence"/>
</dbReference>
<dbReference type="NCBIfam" id="TIGR00399">
    <property type="entry name" value="metG_C_term"/>
    <property type="match status" value="1"/>
</dbReference>
<dbReference type="InterPro" id="IPR014729">
    <property type="entry name" value="Rossmann-like_a/b/a_fold"/>
</dbReference>
<dbReference type="EMBL" id="MGDE01000041">
    <property type="protein sequence ID" value="OGL47370.1"/>
    <property type="molecule type" value="Genomic_DNA"/>
</dbReference>
<evidence type="ECO:0000256" key="7">
    <source>
        <dbReference type="ARBA" id="ARBA00022723"/>
    </source>
</evidence>
<evidence type="ECO:0000256" key="6">
    <source>
        <dbReference type="ARBA" id="ARBA00022598"/>
    </source>
</evidence>
<comment type="caution">
    <text evidence="17">The sequence shown here is derived from an EMBL/GenBank/DDBJ whole genome shotgun (WGS) entry which is preliminary data.</text>
</comment>
<keyword evidence="12 15" id="KW-0648">Protein biosynthesis</keyword>
<dbReference type="InterPro" id="IPR023457">
    <property type="entry name" value="Met-tRNA_synth_2"/>
</dbReference>
<dbReference type="PROSITE" id="PS51257">
    <property type="entry name" value="PROKAR_LIPOPROTEIN"/>
    <property type="match status" value="1"/>
</dbReference>
<evidence type="ECO:0000256" key="15">
    <source>
        <dbReference type="HAMAP-Rule" id="MF_01228"/>
    </source>
</evidence>
<keyword evidence="5 15" id="KW-0820">tRNA-binding</keyword>
<dbReference type="GO" id="GO:0005737">
    <property type="term" value="C:cytoplasm"/>
    <property type="evidence" value="ECO:0007669"/>
    <property type="project" value="UniProtKB-SubCell"/>
</dbReference>
<comment type="catalytic activity">
    <reaction evidence="14 15">
        <text>tRNA(Met) + L-methionine + ATP = L-methionyl-tRNA(Met) + AMP + diphosphate</text>
        <dbReference type="Rhea" id="RHEA:13481"/>
        <dbReference type="Rhea" id="RHEA-COMP:9667"/>
        <dbReference type="Rhea" id="RHEA-COMP:9698"/>
        <dbReference type="ChEBI" id="CHEBI:30616"/>
        <dbReference type="ChEBI" id="CHEBI:33019"/>
        <dbReference type="ChEBI" id="CHEBI:57844"/>
        <dbReference type="ChEBI" id="CHEBI:78442"/>
        <dbReference type="ChEBI" id="CHEBI:78530"/>
        <dbReference type="ChEBI" id="CHEBI:456215"/>
        <dbReference type="EC" id="6.1.1.10"/>
    </reaction>
</comment>
<dbReference type="Pfam" id="PF01406">
    <property type="entry name" value="tRNA-synt_1e"/>
    <property type="match status" value="1"/>
</dbReference>
<dbReference type="SUPFAM" id="SSF47323">
    <property type="entry name" value="Anticodon-binding domain of a subclass of class I aminoacyl-tRNA synthetases"/>
    <property type="match status" value="1"/>
</dbReference>
<evidence type="ECO:0000256" key="1">
    <source>
        <dbReference type="ARBA" id="ARBA00003314"/>
    </source>
</evidence>
<keyword evidence="13 15" id="KW-0030">Aminoacyl-tRNA synthetase</keyword>
<dbReference type="Gene3D" id="2.40.50.140">
    <property type="entry name" value="Nucleic acid-binding proteins"/>
    <property type="match status" value="1"/>
</dbReference>
<dbReference type="CDD" id="cd02800">
    <property type="entry name" value="tRNA_bind_EcMetRS_like"/>
    <property type="match status" value="1"/>
</dbReference>
<keyword evidence="4 15" id="KW-0963">Cytoplasm</keyword>
<keyword evidence="11 15" id="KW-0694">RNA-binding</keyword>
<dbReference type="InterPro" id="IPR015413">
    <property type="entry name" value="Methionyl/Leucyl_tRNA_Synth"/>
</dbReference>
<comment type="similarity">
    <text evidence="15">Belongs to the class-I aminoacyl-tRNA synthetase family. MetG type 2A subfamily.</text>
</comment>
<comment type="caution">
    <text evidence="15">Lacks conserved residue(s) required for the propagation of feature annotation.</text>
</comment>
<dbReference type="InterPro" id="IPR032678">
    <property type="entry name" value="tRNA-synt_1_cat_dom"/>
</dbReference>
<feature type="domain" description="TRNA-binding" evidence="16">
    <location>
        <begin position="542"/>
        <end position="642"/>
    </location>
</feature>
<dbReference type="Pfam" id="PF08264">
    <property type="entry name" value="Anticodon_1"/>
    <property type="match status" value="1"/>
</dbReference>
<dbReference type="GO" id="GO:0005524">
    <property type="term" value="F:ATP binding"/>
    <property type="evidence" value="ECO:0007669"/>
    <property type="project" value="UniProtKB-UniRule"/>
</dbReference>
<dbReference type="NCBIfam" id="NF008900">
    <property type="entry name" value="PRK12267.1"/>
    <property type="match status" value="1"/>
</dbReference>
<dbReference type="InterPro" id="IPR013155">
    <property type="entry name" value="M/V/L/I-tRNA-synth_anticd-bd"/>
</dbReference>
<accession>A0A1F7S109</accession>
<dbReference type="InterPro" id="IPR033911">
    <property type="entry name" value="MetRS_core"/>
</dbReference>
<evidence type="ECO:0000256" key="8">
    <source>
        <dbReference type="ARBA" id="ARBA00022741"/>
    </source>
</evidence>
<keyword evidence="10 15" id="KW-0067">ATP-binding</keyword>
<evidence type="ECO:0000256" key="2">
    <source>
        <dbReference type="ARBA" id="ARBA00004496"/>
    </source>
</evidence>
<evidence type="ECO:0000313" key="18">
    <source>
        <dbReference type="Proteomes" id="UP000178797"/>
    </source>
</evidence>
<evidence type="ECO:0000313" key="17">
    <source>
        <dbReference type="EMBL" id="OGL47370.1"/>
    </source>
</evidence>
<keyword evidence="9 15" id="KW-0862">Zinc</keyword>
<comment type="subunit">
    <text evidence="3 15">Homodimer.</text>
</comment>
<feature type="binding site" evidence="15">
    <location>
        <position position="144"/>
    </location>
    <ligand>
        <name>Zn(2+)</name>
        <dbReference type="ChEBI" id="CHEBI:29105"/>
    </ligand>
</feature>
<dbReference type="NCBIfam" id="TIGR00398">
    <property type="entry name" value="metG"/>
    <property type="match status" value="1"/>
</dbReference>
<dbReference type="PROSITE" id="PS50886">
    <property type="entry name" value="TRBD"/>
    <property type="match status" value="1"/>
</dbReference>
<dbReference type="InterPro" id="IPR012340">
    <property type="entry name" value="NA-bd_OB-fold"/>
</dbReference>
<evidence type="ECO:0000256" key="11">
    <source>
        <dbReference type="ARBA" id="ARBA00022884"/>
    </source>
</evidence>
<dbReference type="SUPFAM" id="SSF52374">
    <property type="entry name" value="Nucleotidylyl transferase"/>
    <property type="match status" value="1"/>
</dbReference>
<dbReference type="Pfam" id="PF01588">
    <property type="entry name" value="tRNA_bind"/>
    <property type="match status" value="1"/>
</dbReference>
<dbReference type="InterPro" id="IPR041872">
    <property type="entry name" value="Anticodon_Met"/>
</dbReference>
<evidence type="ECO:0000256" key="12">
    <source>
        <dbReference type="ARBA" id="ARBA00022917"/>
    </source>
</evidence>
<name>A0A1F7S109_9BACT</name>
<dbReference type="GO" id="GO:0004825">
    <property type="term" value="F:methionine-tRNA ligase activity"/>
    <property type="evidence" value="ECO:0007669"/>
    <property type="project" value="UniProtKB-UniRule"/>
</dbReference>
<feature type="short sequence motif" description="'HIGH' region" evidence="15">
    <location>
        <begin position="12"/>
        <end position="22"/>
    </location>
</feature>
<comment type="function">
    <text evidence="1 15">Is required not only for elongation of protein synthesis but also for the initiation of all mRNA translation through initiator tRNA(fMet) aminoacylation.</text>
</comment>
<dbReference type="InterPro" id="IPR009080">
    <property type="entry name" value="tRNAsynth_Ia_anticodon-bd"/>
</dbReference>
<reference evidence="17 18" key="1">
    <citation type="journal article" date="2016" name="Nat. Commun.">
        <title>Thousands of microbial genomes shed light on interconnected biogeochemical processes in an aquifer system.</title>
        <authorList>
            <person name="Anantharaman K."/>
            <person name="Brown C.T."/>
            <person name="Hug L.A."/>
            <person name="Sharon I."/>
            <person name="Castelle C.J."/>
            <person name="Probst A.J."/>
            <person name="Thomas B.C."/>
            <person name="Singh A."/>
            <person name="Wilkins M.J."/>
            <person name="Karaoz U."/>
            <person name="Brodie E.L."/>
            <person name="Williams K.H."/>
            <person name="Hubbard S.S."/>
            <person name="Banfield J.F."/>
        </authorList>
    </citation>
    <scope>NUCLEOTIDE SEQUENCE [LARGE SCALE GENOMIC DNA]</scope>
</reference>